<feature type="compositionally biased region" description="Pro residues" evidence="2">
    <location>
        <begin position="461"/>
        <end position="472"/>
    </location>
</feature>
<evidence type="ECO:0000256" key="1">
    <source>
        <dbReference type="SAM" id="Coils"/>
    </source>
</evidence>
<evidence type="ECO:0000313" key="4">
    <source>
        <dbReference type="Proteomes" id="UP000027195"/>
    </source>
</evidence>
<gene>
    <name evidence="3" type="ORF">BOTBODRAFT_65779</name>
</gene>
<keyword evidence="4" id="KW-1185">Reference proteome</keyword>
<evidence type="ECO:0000313" key="3">
    <source>
        <dbReference type="EMBL" id="KDQ14802.1"/>
    </source>
</evidence>
<dbReference type="EMBL" id="KL198035">
    <property type="protein sequence ID" value="KDQ14802.1"/>
    <property type="molecule type" value="Genomic_DNA"/>
</dbReference>
<feature type="region of interest" description="Disordered" evidence="2">
    <location>
        <begin position="610"/>
        <end position="639"/>
    </location>
</feature>
<dbReference type="HOGENOM" id="CLU_428245_0_0_1"/>
<reference evidence="4" key="1">
    <citation type="journal article" date="2014" name="Proc. Natl. Acad. Sci. U.S.A.">
        <title>Extensive sampling of basidiomycete genomes demonstrates inadequacy of the white-rot/brown-rot paradigm for wood decay fungi.</title>
        <authorList>
            <person name="Riley R."/>
            <person name="Salamov A.A."/>
            <person name="Brown D.W."/>
            <person name="Nagy L.G."/>
            <person name="Floudas D."/>
            <person name="Held B.W."/>
            <person name="Levasseur A."/>
            <person name="Lombard V."/>
            <person name="Morin E."/>
            <person name="Otillar R."/>
            <person name="Lindquist E.A."/>
            <person name="Sun H."/>
            <person name="LaButti K.M."/>
            <person name="Schmutz J."/>
            <person name="Jabbour D."/>
            <person name="Luo H."/>
            <person name="Baker S.E."/>
            <person name="Pisabarro A.G."/>
            <person name="Walton J.D."/>
            <person name="Blanchette R.A."/>
            <person name="Henrissat B."/>
            <person name="Martin F."/>
            <person name="Cullen D."/>
            <person name="Hibbett D.S."/>
            <person name="Grigoriev I.V."/>
        </authorList>
    </citation>
    <scope>NUCLEOTIDE SEQUENCE [LARGE SCALE GENOMIC DNA]</scope>
    <source>
        <strain evidence="4">FD-172 SS1</strain>
    </source>
</reference>
<feature type="region of interest" description="Disordered" evidence="2">
    <location>
        <begin position="213"/>
        <end position="251"/>
    </location>
</feature>
<dbReference type="Proteomes" id="UP000027195">
    <property type="component" value="Unassembled WGS sequence"/>
</dbReference>
<name>A0A067MSJ0_BOTB1</name>
<feature type="compositionally biased region" description="Low complexity" evidence="2">
    <location>
        <begin position="484"/>
        <end position="529"/>
    </location>
</feature>
<feature type="compositionally biased region" description="Low complexity" evidence="2">
    <location>
        <begin position="334"/>
        <end position="346"/>
    </location>
</feature>
<dbReference type="InParanoid" id="A0A067MSJ0"/>
<protein>
    <submittedName>
        <fullName evidence="3">Uncharacterized protein</fullName>
    </submittedName>
</protein>
<organism evidence="3 4">
    <name type="scientific">Botryobasidium botryosum (strain FD-172 SS1)</name>
    <dbReference type="NCBI Taxonomy" id="930990"/>
    <lineage>
        <taxon>Eukaryota</taxon>
        <taxon>Fungi</taxon>
        <taxon>Dikarya</taxon>
        <taxon>Basidiomycota</taxon>
        <taxon>Agaricomycotina</taxon>
        <taxon>Agaricomycetes</taxon>
        <taxon>Cantharellales</taxon>
        <taxon>Botryobasidiaceae</taxon>
        <taxon>Botryobasidium</taxon>
    </lineage>
</organism>
<accession>A0A067MSJ0</accession>
<feature type="region of interest" description="Disordered" evidence="2">
    <location>
        <begin position="458"/>
        <end position="569"/>
    </location>
</feature>
<dbReference type="AlphaFoldDB" id="A0A067MSJ0"/>
<proteinExistence type="predicted"/>
<dbReference type="OrthoDB" id="3264780at2759"/>
<sequence>MESDSEWEGSLFGDEADEGVEDVVSSQAATPAPTVSLALPPFPGRSAPTNDPGSRGETRHENVGTIALPVSPTPIEPVSANSDPSPKRPVRPPAARVDRRPVPELPPLPAAGPIPANYFRSQPTLLGHAGIVAQLVPQNLPSPTPLGSSSRNPIVIPDTDNHPSASHSQPWTALARTSSASTNSPIFTALSDLIESLSANPALNSTLRPLLALLHPPPQSRPATPSDSKPKKRRRLNHVPSGAESWDVPYPFADGDGPKNYMESWSEQKIKHFLLELISVIRKALQAAERRTRGSDQARPILKQGEQRVPERGFAPMDHPGAYPSSVSTPDTMTEASTAASASPPSLAEPFSFEQLFQMLGSDSGASVADATKGFAESPVPAIPTGADVVEPSLDDLLLWFAQAGADLPSTALNGPNPGPYDLALSSSTSLPVSDPLLFDIPIDPALLDPLASTALQGSAPYPPAPPGPPPALFSTVPHSLRAGPNSESNPTSTSTSRSGSARPSSSRDIIASSQRAAPSRQSSVASAAHSNKGKARAQPPQTNTPAASTPVPNSPAAGTPVQPARAAPLRQRARALREKLQEAYDRAQKELWACEVEEGMLINLGRALREGGAAPGPGPGPSAARASPAQLDENAGAC</sequence>
<keyword evidence="1" id="KW-0175">Coiled coil</keyword>
<evidence type="ECO:0000256" key="2">
    <source>
        <dbReference type="SAM" id="MobiDB-lite"/>
    </source>
</evidence>
<feature type="compositionally biased region" description="Pro residues" evidence="2">
    <location>
        <begin position="103"/>
        <end position="112"/>
    </location>
</feature>
<feature type="compositionally biased region" description="Polar residues" evidence="2">
    <location>
        <begin position="540"/>
        <end position="552"/>
    </location>
</feature>
<feature type="coiled-coil region" evidence="1">
    <location>
        <begin position="571"/>
        <end position="598"/>
    </location>
</feature>
<dbReference type="STRING" id="930990.A0A067MSJ0"/>
<feature type="region of interest" description="Disordered" evidence="2">
    <location>
        <begin position="1"/>
        <end position="113"/>
    </location>
</feature>
<feature type="region of interest" description="Disordered" evidence="2">
    <location>
        <begin position="291"/>
        <end position="346"/>
    </location>
</feature>